<dbReference type="Pfam" id="PF13440">
    <property type="entry name" value="Polysacc_synt_3"/>
    <property type="match status" value="1"/>
</dbReference>
<comment type="subcellular location">
    <subcellularLocation>
        <location evidence="1">Cell membrane</location>
        <topology evidence="1">Multi-pass membrane protein</topology>
    </subcellularLocation>
</comment>
<name>A0A1M6SN33_9GAMM</name>
<dbReference type="Proteomes" id="UP000184497">
    <property type="component" value="Unassembled WGS sequence"/>
</dbReference>
<dbReference type="AlphaFoldDB" id="A0A1M6SN33"/>
<keyword evidence="5 7" id="KW-1133">Transmembrane helix</keyword>
<evidence type="ECO:0000256" key="3">
    <source>
        <dbReference type="ARBA" id="ARBA00022475"/>
    </source>
</evidence>
<feature type="transmembrane region" description="Helical" evidence="7">
    <location>
        <begin position="291"/>
        <end position="311"/>
    </location>
</feature>
<feature type="transmembrane region" description="Helical" evidence="7">
    <location>
        <begin position="379"/>
        <end position="397"/>
    </location>
</feature>
<keyword evidence="4 7" id="KW-0812">Transmembrane</keyword>
<evidence type="ECO:0000313" key="8">
    <source>
        <dbReference type="EMBL" id="SHK45998.1"/>
    </source>
</evidence>
<dbReference type="PANTHER" id="PTHR30250:SF10">
    <property type="entry name" value="LIPOPOLYSACCHARIDE BIOSYNTHESIS PROTEIN WZXC"/>
    <property type="match status" value="1"/>
</dbReference>
<keyword evidence="3" id="KW-1003">Cell membrane</keyword>
<evidence type="ECO:0000256" key="7">
    <source>
        <dbReference type="SAM" id="Phobius"/>
    </source>
</evidence>
<protein>
    <submittedName>
        <fullName evidence="8">Membrane protein involved in the export of O-antigen and teichoic acid</fullName>
    </submittedName>
</protein>
<feature type="transmembrane region" description="Helical" evidence="7">
    <location>
        <begin position="409"/>
        <end position="429"/>
    </location>
</feature>
<feature type="transmembrane region" description="Helical" evidence="7">
    <location>
        <begin position="38"/>
        <end position="57"/>
    </location>
</feature>
<keyword evidence="6 7" id="KW-0472">Membrane</keyword>
<dbReference type="RefSeq" id="WP_072797156.1">
    <property type="nucleotide sequence ID" value="NZ_FRAQ01000001.1"/>
</dbReference>
<evidence type="ECO:0000256" key="6">
    <source>
        <dbReference type="ARBA" id="ARBA00023136"/>
    </source>
</evidence>
<organism evidence="8 9">
    <name type="scientific">Marinobacter antarcticus</name>
    <dbReference type="NCBI Taxonomy" id="564117"/>
    <lineage>
        <taxon>Bacteria</taxon>
        <taxon>Pseudomonadati</taxon>
        <taxon>Pseudomonadota</taxon>
        <taxon>Gammaproteobacteria</taxon>
        <taxon>Pseudomonadales</taxon>
        <taxon>Marinobacteraceae</taxon>
        <taxon>Marinobacter</taxon>
    </lineage>
</organism>
<evidence type="ECO:0000313" key="9">
    <source>
        <dbReference type="Proteomes" id="UP000184497"/>
    </source>
</evidence>
<evidence type="ECO:0000256" key="1">
    <source>
        <dbReference type="ARBA" id="ARBA00004651"/>
    </source>
</evidence>
<evidence type="ECO:0000256" key="2">
    <source>
        <dbReference type="ARBA" id="ARBA00007430"/>
    </source>
</evidence>
<evidence type="ECO:0000256" key="5">
    <source>
        <dbReference type="ARBA" id="ARBA00022989"/>
    </source>
</evidence>
<dbReference type="GO" id="GO:0005886">
    <property type="term" value="C:plasma membrane"/>
    <property type="evidence" value="ECO:0007669"/>
    <property type="project" value="UniProtKB-SubCell"/>
</dbReference>
<feature type="transmembrane region" description="Helical" evidence="7">
    <location>
        <begin position="109"/>
        <end position="132"/>
    </location>
</feature>
<feature type="transmembrane region" description="Helical" evidence="7">
    <location>
        <begin position="356"/>
        <end position="373"/>
    </location>
</feature>
<evidence type="ECO:0000256" key="4">
    <source>
        <dbReference type="ARBA" id="ARBA00022692"/>
    </source>
</evidence>
<gene>
    <name evidence="8" type="ORF">SAMN05216369_2139</name>
</gene>
<accession>A0A1M6SN33</accession>
<dbReference type="OrthoDB" id="5486360at2"/>
<comment type="similarity">
    <text evidence="2">Belongs to the polysaccharide synthase family.</text>
</comment>
<dbReference type="STRING" id="564117.SAMN05216369_2139"/>
<proteinExistence type="inferred from homology"/>
<sequence length="482" mass="53188">MANVRLSIIYSSIGRYLLMGIGLVSSMVIARLLSPEEIGTFAIASSVVMIMAEFRVLGANSYIIREKALTSEKIRSSYGLTILISWSMGFLIIFSSYPLSIYFDIKGLFLVFLLLSVGFFMAPYISIPHALLSREFKFGVMAKVYICAALTQFIVTVILIYLGFSYFSLAYGMLASVAIRAVMFLYASRDIKVYAPSFKNMRPIAKVGIYTSLGNVLRRTQQTAPDMVIGKMGSPTEVGLFSRGLGFVVFLQDLVISGINPVAAPYLADINNRGESLVQAYTNASQLITGVLWPVLIVASVASLPAVRLMFGEQWDFSAPLASVVALWAIFRSAHVFLPQTLITLGFESAMFSKELIVFPVFLTAIIVGYNSYGLQGVSYGFILAGTIDFLVSYAYLKRYLGLPILEHVMALIPSALTASVCWLAIQGISYIWPFQMTSPFVSFLQILGILPLVWMLALYLFKHPLSDELIKLFGIFKGKIS</sequence>
<dbReference type="EMBL" id="FRAQ01000001">
    <property type="protein sequence ID" value="SHK45998.1"/>
    <property type="molecule type" value="Genomic_DNA"/>
</dbReference>
<feature type="transmembrane region" description="Helical" evidence="7">
    <location>
        <begin position="441"/>
        <end position="462"/>
    </location>
</feature>
<dbReference type="InterPro" id="IPR050833">
    <property type="entry name" value="Poly_Biosynth_Transport"/>
</dbReference>
<feature type="transmembrane region" description="Helical" evidence="7">
    <location>
        <begin position="144"/>
        <end position="164"/>
    </location>
</feature>
<feature type="transmembrane region" description="Helical" evidence="7">
    <location>
        <begin position="78"/>
        <end position="97"/>
    </location>
</feature>
<keyword evidence="9" id="KW-1185">Reference proteome</keyword>
<feature type="transmembrane region" description="Helical" evidence="7">
    <location>
        <begin position="12"/>
        <end position="32"/>
    </location>
</feature>
<reference evidence="9" key="1">
    <citation type="submission" date="2016-11" db="EMBL/GenBank/DDBJ databases">
        <authorList>
            <person name="Varghese N."/>
            <person name="Submissions S."/>
        </authorList>
    </citation>
    <scope>NUCLEOTIDE SEQUENCE [LARGE SCALE GENOMIC DNA]</scope>
    <source>
        <strain evidence="9">CGMCC 1.10835</strain>
    </source>
</reference>
<dbReference type="PANTHER" id="PTHR30250">
    <property type="entry name" value="PST FAMILY PREDICTED COLANIC ACID TRANSPORTER"/>
    <property type="match status" value="1"/>
</dbReference>
<feature type="transmembrane region" description="Helical" evidence="7">
    <location>
        <begin position="170"/>
        <end position="187"/>
    </location>
</feature>